<keyword evidence="1" id="KW-0812">Transmembrane</keyword>
<gene>
    <name evidence="2" type="ORF">M407DRAFT_25018</name>
</gene>
<keyword evidence="1" id="KW-1133">Transmembrane helix</keyword>
<feature type="transmembrane region" description="Helical" evidence="1">
    <location>
        <begin position="33"/>
        <end position="58"/>
    </location>
</feature>
<proteinExistence type="predicted"/>
<evidence type="ECO:0000313" key="3">
    <source>
        <dbReference type="Proteomes" id="UP000054248"/>
    </source>
</evidence>
<accession>A0A0C3QGT9</accession>
<name>A0A0C3QGT9_9AGAM</name>
<dbReference type="Proteomes" id="UP000054248">
    <property type="component" value="Unassembled WGS sequence"/>
</dbReference>
<evidence type="ECO:0000313" key="2">
    <source>
        <dbReference type="EMBL" id="KIO25641.1"/>
    </source>
</evidence>
<keyword evidence="3" id="KW-1185">Reference proteome</keyword>
<dbReference type="STRING" id="1051891.A0A0C3QGT9"/>
<dbReference type="HOGENOM" id="CLU_734030_0_0_1"/>
<reference evidence="2 3" key="1">
    <citation type="submission" date="2014-04" db="EMBL/GenBank/DDBJ databases">
        <authorList>
            <consortium name="DOE Joint Genome Institute"/>
            <person name="Kuo A."/>
            <person name="Girlanda M."/>
            <person name="Perotto S."/>
            <person name="Kohler A."/>
            <person name="Nagy L.G."/>
            <person name="Floudas D."/>
            <person name="Copeland A."/>
            <person name="Barry K.W."/>
            <person name="Cichocki N."/>
            <person name="Veneault-Fourrey C."/>
            <person name="LaButti K."/>
            <person name="Lindquist E.A."/>
            <person name="Lipzen A."/>
            <person name="Lundell T."/>
            <person name="Morin E."/>
            <person name="Murat C."/>
            <person name="Sun H."/>
            <person name="Tunlid A."/>
            <person name="Henrissat B."/>
            <person name="Grigoriev I.V."/>
            <person name="Hibbett D.S."/>
            <person name="Martin F."/>
            <person name="Nordberg H.P."/>
            <person name="Cantor M.N."/>
            <person name="Hua S.X."/>
        </authorList>
    </citation>
    <scope>NUCLEOTIDE SEQUENCE [LARGE SCALE GENOMIC DNA]</scope>
    <source>
        <strain evidence="2 3">MUT 4182</strain>
    </source>
</reference>
<dbReference type="AlphaFoldDB" id="A0A0C3QGT9"/>
<keyword evidence="1" id="KW-0472">Membrane</keyword>
<protein>
    <submittedName>
        <fullName evidence="2">Uncharacterized protein</fullName>
    </submittedName>
</protein>
<dbReference type="EMBL" id="KN823038">
    <property type="protein sequence ID" value="KIO25641.1"/>
    <property type="molecule type" value="Genomic_DNA"/>
</dbReference>
<dbReference type="OrthoDB" id="198652at2759"/>
<evidence type="ECO:0000256" key="1">
    <source>
        <dbReference type="SAM" id="Phobius"/>
    </source>
</evidence>
<organism evidence="2 3">
    <name type="scientific">Tulasnella calospora MUT 4182</name>
    <dbReference type="NCBI Taxonomy" id="1051891"/>
    <lineage>
        <taxon>Eukaryota</taxon>
        <taxon>Fungi</taxon>
        <taxon>Dikarya</taxon>
        <taxon>Basidiomycota</taxon>
        <taxon>Agaricomycotina</taxon>
        <taxon>Agaricomycetes</taxon>
        <taxon>Cantharellales</taxon>
        <taxon>Tulasnellaceae</taxon>
        <taxon>Tulasnella</taxon>
    </lineage>
</organism>
<reference evidence="3" key="2">
    <citation type="submission" date="2015-01" db="EMBL/GenBank/DDBJ databases">
        <title>Evolutionary Origins and Diversification of the Mycorrhizal Mutualists.</title>
        <authorList>
            <consortium name="DOE Joint Genome Institute"/>
            <consortium name="Mycorrhizal Genomics Consortium"/>
            <person name="Kohler A."/>
            <person name="Kuo A."/>
            <person name="Nagy L.G."/>
            <person name="Floudas D."/>
            <person name="Copeland A."/>
            <person name="Barry K.W."/>
            <person name="Cichocki N."/>
            <person name="Veneault-Fourrey C."/>
            <person name="LaButti K."/>
            <person name="Lindquist E.A."/>
            <person name="Lipzen A."/>
            <person name="Lundell T."/>
            <person name="Morin E."/>
            <person name="Murat C."/>
            <person name="Riley R."/>
            <person name="Ohm R."/>
            <person name="Sun H."/>
            <person name="Tunlid A."/>
            <person name="Henrissat B."/>
            <person name="Grigoriev I.V."/>
            <person name="Hibbett D.S."/>
            <person name="Martin F."/>
        </authorList>
    </citation>
    <scope>NUCLEOTIDE SEQUENCE [LARGE SCALE GENOMIC DNA]</scope>
    <source>
        <strain evidence="3">MUT 4182</strain>
    </source>
</reference>
<sequence>MHQHRQIKQVVMINKDRHLDWCNIFGGRTLGTLWCLFFGIVIWIATLIFTIANLFHYVDNTFSHDDSKELEWYKPYQTHYPPKQIHLLHLFDKLGRPHEKWKQEFRPKLTIIGFEVDPQAMTITMPEEAHSLLATHLRGFTNIPPEKHHQCMLKEWQSMLGYANWALNTYPLLKPALQSSYDKIAGKMYAKAGVYMNLRVQKDLQWFVEKLDGLDRVHILEALDWDVKEADAVFICDVCQQGMGFWDMCGFITMDNITVGHEGFYVDAPTSLPATNILYCESLSIILALATLAQNPNPPYRVMIYNDNLGTVASLTACESELRGRTPNPFITSNVQLTSFLTQRSPCSYSLMPNNMSNTSRLTIHSGQNFISNSTSP</sequence>